<dbReference type="GO" id="GO:0005737">
    <property type="term" value="C:cytoplasm"/>
    <property type="evidence" value="ECO:0007669"/>
    <property type="project" value="UniProtKB-ARBA"/>
</dbReference>
<dbReference type="RefSeq" id="WP_307723023.1">
    <property type="nucleotide sequence ID" value="NZ_CP035504.1"/>
</dbReference>
<keyword evidence="8" id="KW-1185">Reference proteome</keyword>
<dbReference type="Pfam" id="PF09360">
    <property type="entry name" value="zf-CDGSH"/>
    <property type="match status" value="1"/>
</dbReference>
<dbReference type="Gene3D" id="3.40.5.90">
    <property type="entry name" value="CDGSH iron-sulfur domain, mitoNEET-type"/>
    <property type="match status" value="1"/>
</dbReference>
<keyword evidence="1" id="KW-0001">2Fe-2S</keyword>
<feature type="region of interest" description="Disordered" evidence="5">
    <location>
        <begin position="84"/>
        <end position="103"/>
    </location>
</feature>
<evidence type="ECO:0000256" key="2">
    <source>
        <dbReference type="ARBA" id="ARBA00022723"/>
    </source>
</evidence>
<dbReference type="InterPro" id="IPR018967">
    <property type="entry name" value="FeS-contain_CDGSH-typ"/>
</dbReference>
<dbReference type="GeneID" id="93241700"/>
<name>A0A1X7D5C1_9MICC</name>
<evidence type="ECO:0000256" key="5">
    <source>
        <dbReference type="SAM" id="MobiDB-lite"/>
    </source>
</evidence>
<protein>
    <submittedName>
        <fullName evidence="7">Iron-binding zinc finger CDGSH type</fullName>
    </submittedName>
</protein>
<keyword evidence="4" id="KW-0411">Iron-sulfur</keyword>
<evidence type="ECO:0000313" key="8">
    <source>
        <dbReference type="Proteomes" id="UP000192929"/>
    </source>
</evidence>
<evidence type="ECO:0000256" key="1">
    <source>
        <dbReference type="ARBA" id="ARBA00022714"/>
    </source>
</evidence>
<evidence type="ECO:0000256" key="4">
    <source>
        <dbReference type="ARBA" id="ARBA00023014"/>
    </source>
</evidence>
<accession>A0A1X7D5C1</accession>
<dbReference type="SMART" id="SM00704">
    <property type="entry name" value="ZnF_CDGSH"/>
    <property type="match status" value="1"/>
</dbReference>
<dbReference type="Proteomes" id="UP000192929">
    <property type="component" value="Unassembled WGS sequence"/>
</dbReference>
<proteinExistence type="predicted"/>
<dbReference type="GO" id="GO:0051537">
    <property type="term" value="F:2 iron, 2 sulfur cluster binding"/>
    <property type="evidence" value="ECO:0007669"/>
    <property type="project" value="UniProtKB-KW"/>
</dbReference>
<keyword evidence="2" id="KW-0479">Metal-binding</keyword>
<organism evidence="7 8">
    <name type="scientific">Kocuria marina subsp. indica</name>
    <dbReference type="NCBI Taxonomy" id="1049583"/>
    <lineage>
        <taxon>Bacteria</taxon>
        <taxon>Bacillati</taxon>
        <taxon>Actinomycetota</taxon>
        <taxon>Actinomycetes</taxon>
        <taxon>Micrococcales</taxon>
        <taxon>Micrococcaceae</taxon>
        <taxon>Kocuria</taxon>
    </lineage>
</organism>
<gene>
    <name evidence="7" type="ORF">SAMN06296028_10888</name>
</gene>
<evidence type="ECO:0000259" key="6">
    <source>
        <dbReference type="SMART" id="SM00704"/>
    </source>
</evidence>
<feature type="compositionally biased region" description="Basic and acidic residues" evidence="5">
    <location>
        <begin position="1"/>
        <end position="10"/>
    </location>
</feature>
<keyword evidence="3" id="KW-0408">Iron</keyword>
<feature type="domain" description="Iron-binding zinc finger CDGSH type" evidence="6">
    <location>
        <begin position="47"/>
        <end position="84"/>
    </location>
</feature>
<sequence>MSEQDPRTTDDGSPVLSVAHDAEDPVVITPCPDGPLLVRGDVLIAPEPGAEPQKPPRRVVALCRCNMSSIAPFCDGSHKLANFRTRPPRYNIGNPREDPGEED</sequence>
<feature type="region of interest" description="Disordered" evidence="5">
    <location>
        <begin position="1"/>
        <end position="26"/>
    </location>
</feature>
<evidence type="ECO:0000256" key="3">
    <source>
        <dbReference type="ARBA" id="ARBA00023004"/>
    </source>
</evidence>
<dbReference type="EMBL" id="FXAC01000008">
    <property type="protein sequence ID" value="SMF08678.1"/>
    <property type="molecule type" value="Genomic_DNA"/>
</dbReference>
<evidence type="ECO:0000313" key="7">
    <source>
        <dbReference type="EMBL" id="SMF08678.1"/>
    </source>
</evidence>
<dbReference type="InterPro" id="IPR042216">
    <property type="entry name" value="MitoNEET_CISD"/>
</dbReference>
<dbReference type="AlphaFoldDB" id="A0A1X7D5C1"/>
<dbReference type="GO" id="GO:0046872">
    <property type="term" value="F:metal ion binding"/>
    <property type="evidence" value="ECO:0007669"/>
    <property type="project" value="UniProtKB-KW"/>
</dbReference>
<reference evidence="8" key="1">
    <citation type="submission" date="2017-04" db="EMBL/GenBank/DDBJ databases">
        <authorList>
            <person name="Varghese N."/>
            <person name="Submissions S."/>
        </authorList>
    </citation>
    <scope>NUCLEOTIDE SEQUENCE [LARGE SCALE GENOMIC DNA]</scope>
    <source>
        <strain evidence="8">NIO-1021</strain>
    </source>
</reference>